<accession>A0ABY8XHF5</accession>
<dbReference type="GO" id="GO:0016787">
    <property type="term" value="F:hydrolase activity"/>
    <property type="evidence" value="ECO:0007669"/>
    <property type="project" value="UniProtKB-KW"/>
</dbReference>
<gene>
    <name evidence="2" type="ORF">QP939_40500</name>
</gene>
<dbReference type="InterPro" id="IPR000073">
    <property type="entry name" value="AB_hydrolase_1"/>
</dbReference>
<name>A0ABY8XHF5_9PSEU</name>
<evidence type="ECO:0000313" key="2">
    <source>
        <dbReference type="EMBL" id="WIV55053.1"/>
    </source>
</evidence>
<dbReference type="InterPro" id="IPR000639">
    <property type="entry name" value="Epox_hydrolase-like"/>
</dbReference>
<dbReference type="InterPro" id="IPR029058">
    <property type="entry name" value="AB_hydrolase_fold"/>
</dbReference>
<keyword evidence="3" id="KW-1185">Reference proteome</keyword>
<dbReference type="InterPro" id="IPR050266">
    <property type="entry name" value="AB_hydrolase_sf"/>
</dbReference>
<evidence type="ECO:0000259" key="1">
    <source>
        <dbReference type="Pfam" id="PF00561"/>
    </source>
</evidence>
<dbReference type="PANTHER" id="PTHR43798:SF33">
    <property type="entry name" value="HYDROLASE, PUTATIVE (AFU_ORTHOLOGUE AFUA_2G14860)-RELATED"/>
    <property type="match status" value="1"/>
</dbReference>
<dbReference type="RefSeq" id="WP_285451859.1">
    <property type="nucleotide sequence ID" value="NZ_CP127173.1"/>
</dbReference>
<dbReference type="GO" id="GO:0016740">
    <property type="term" value="F:transferase activity"/>
    <property type="evidence" value="ECO:0007669"/>
    <property type="project" value="UniProtKB-KW"/>
</dbReference>
<dbReference type="Gene3D" id="3.40.50.1820">
    <property type="entry name" value="alpha/beta hydrolase"/>
    <property type="match status" value="1"/>
</dbReference>
<dbReference type="Proteomes" id="UP001227101">
    <property type="component" value="Chromosome"/>
</dbReference>
<reference evidence="2 3" key="1">
    <citation type="submission" date="2023-06" db="EMBL/GenBank/DDBJ databases">
        <authorList>
            <person name="Oyuntsetseg B."/>
            <person name="Kim S.B."/>
        </authorList>
    </citation>
    <scope>NUCLEOTIDE SEQUENCE [LARGE SCALE GENOMIC DNA]</scope>
    <source>
        <strain evidence="2 3">2-2</strain>
    </source>
</reference>
<protein>
    <submittedName>
        <fullName evidence="2">Alpha/beta hydrolase</fullName>
    </submittedName>
</protein>
<sequence>MSVTLPGGQEVAYTDHGGSGPVVVLLHSFLMDGRMFEPQLAAFDGFRCVTVDERGHGGTPASGPFDYWDVARDVLGVLDHLGVERAAVVGTSQGGFVALRMALLAPERVTALAVLGTSAAAEDPAVAAGYRAVLDAWVGGGAPPEVLDGVARICFGEFDASEWRKRWPHVPADRLTRTMNALVDRDAVLDRAGEIGCPALVLHGSADLAYPVERAAELAAALPAAEPLVVVEGGAHFLSYTHPDEVNPVLTRFLTTHA</sequence>
<proteinExistence type="predicted"/>
<organism evidence="2 3">
    <name type="scientific">Amycolatopsis nalaikhensis</name>
    <dbReference type="NCBI Taxonomy" id="715472"/>
    <lineage>
        <taxon>Bacteria</taxon>
        <taxon>Bacillati</taxon>
        <taxon>Actinomycetota</taxon>
        <taxon>Actinomycetes</taxon>
        <taxon>Pseudonocardiales</taxon>
        <taxon>Pseudonocardiaceae</taxon>
        <taxon>Amycolatopsis</taxon>
    </lineage>
</organism>
<feature type="domain" description="AB hydrolase-1" evidence="1">
    <location>
        <begin position="21"/>
        <end position="243"/>
    </location>
</feature>
<dbReference type="Pfam" id="PF00561">
    <property type="entry name" value="Abhydrolase_1"/>
    <property type="match status" value="1"/>
</dbReference>
<keyword evidence="2" id="KW-0808">Transferase</keyword>
<keyword evidence="2" id="KW-0378">Hydrolase</keyword>
<dbReference type="PRINTS" id="PR00412">
    <property type="entry name" value="EPOXHYDRLASE"/>
</dbReference>
<dbReference type="SUPFAM" id="SSF53474">
    <property type="entry name" value="alpha/beta-Hydrolases"/>
    <property type="match status" value="1"/>
</dbReference>
<evidence type="ECO:0000313" key="3">
    <source>
        <dbReference type="Proteomes" id="UP001227101"/>
    </source>
</evidence>
<dbReference type="EMBL" id="CP127173">
    <property type="protein sequence ID" value="WIV55053.1"/>
    <property type="molecule type" value="Genomic_DNA"/>
</dbReference>
<dbReference type="PRINTS" id="PR00111">
    <property type="entry name" value="ABHYDROLASE"/>
</dbReference>
<dbReference type="PANTHER" id="PTHR43798">
    <property type="entry name" value="MONOACYLGLYCEROL LIPASE"/>
    <property type="match status" value="1"/>
</dbReference>